<dbReference type="PANTHER" id="PTHR13932">
    <property type="entry name" value="COPROPORPHYRINIGEN III OXIDASE"/>
    <property type="match status" value="1"/>
</dbReference>
<dbReference type="Gene3D" id="3.20.20.70">
    <property type="entry name" value="Aldolase class I"/>
    <property type="match status" value="1"/>
</dbReference>
<dbReference type="PANTHER" id="PTHR13932:SF5">
    <property type="entry name" value="RADICAL S-ADENOSYL METHIONINE DOMAIN-CONTAINING PROTEIN 1, MITOCHONDRIAL"/>
    <property type="match status" value="1"/>
</dbReference>
<keyword evidence="8" id="KW-1185">Reference proteome</keyword>
<keyword evidence="2" id="KW-0949">S-adenosyl-L-methionine</keyword>
<sequence>MSNPTDQIADCIAQGVIPPYNYSYPPRSTYRPLAPGQWDLKELWAQDLTKYQVPELNLYLHVPFCRYKCGFCNLYTVISTDQDLYDAYTDALCTQIRDHAEIIQARRLRTVYIGGGTPALLSLRHFEQIFATIAEVYPNWRSTVEEVAVEATPDSIVADPDGFEGLIRLGLTRANIGIQSLVPQEIREAGRGQAGQDVIREAIRIVQDKGLPDLSTDLIMGFAGQTDESWRHSVDELAALAPTTISTYFLTVRPDAWFSRTGAYQYMWKPELYDRYDYAREVFTEHGYVQEGSVRYKTPGRGGYVQKVLTFHGVPLLGLGVGARSYTGVLDYMTGSVKPSMSEVADYITQARNHSLVPTTGFALTPEEIVRKRLVLDSFDLDLGELDAIGLAGLRDRIDPVLEAAEANGLIHRVGPRRIQLTPKGFKYRDILSWSFFSDRVIELDREHYESLHDRNSRAKKNMGTPVRITGVTTQEQNEQREKSA</sequence>
<dbReference type="EMBL" id="JBITYG010000004">
    <property type="protein sequence ID" value="MFI9101753.1"/>
    <property type="molecule type" value="Genomic_DNA"/>
</dbReference>
<name>A0ABW8C5Q2_9ACTN</name>
<organism evidence="7 8">
    <name type="scientific">Streptomyces fildesensis</name>
    <dbReference type="NCBI Taxonomy" id="375757"/>
    <lineage>
        <taxon>Bacteria</taxon>
        <taxon>Bacillati</taxon>
        <taxon>Actinomycetota</taxon>
        <taxon>Actinomycetes</taxon>
        <taxon>Kitasatosporales</taxon>
        <taxon>Streptomycetaceae</taxon>
        <taxon>Streptomyces</taxon>
    </lineage>
</organism>
<dbReference type="PROSITE" id="PS51918">
    <property type="entry name" value="RADICAL_SAM"/>
    <property type="match status" value="1"/>
</dbReference>
<reference evidence="7 8" key="1">
    <citation type="submission" date="2024-10" db="EMBL/GenBank/DDBJ databases">
        <title>The Natural Products Discovery Center: Release of the First 8490 Sequenced Strains for Exploring Actinobacteria Biosynthetic Diversity.</title>
        <authorList>
            <person name="Kalkreuter E."/>
            <person name="Kautsar S.A."/>
            <person name="Yang D."/>
            <person name="Bader C.D."/>
            <person name="Teijaro C.N."/>
            <person name="Fluegel L."/>
            <person name="Davis C.M."/>
            <person name="Simpson J.R."/>
            <person name="Lauterbach L."/>
            <person name="Steele A.D."/>
            <person name="Gui C."/>
            <person name="Meng S."/>
            <person name="Li G."/>
            <person name="Viehrig K."/>
            <person name="Ye F."/>
            <person name="Su P."/>
            <person name="Kiefer A.F."/>
            <person name="Nichols A."/>
            <person name="Cepeda A.J."/>
            <person name="Yan W."/>
            <person name="Fan B."/>
            <person name="Jiang Y."/>
            <person name="Adhikari A."/>
            <person name="Zheng C.-J."/>
            <person name="Schuster L."/>
            <person name="Cowan T.M."/>
            <person name="Smanski M.J."/>
            <person name="Chevrette M.G."/>
            <person name="De Carvalho L.P.S."/>
            <person name="Shen B."/>
        </authorList>
    </citation>
    <scope>NUCLEOTIDE SEQUENCE [LARGE SCALE GENOMIC DNA]</scope>
    <source>
        <strain evidence="7 8">NPDC053399</strain>
    </source>
</reference>
<proteinExistence type="predicted"/>
<dbReference type="InterPro" id="IPR007197">
    <property type="entry name" value="rSAM"/>
</dbReference>
<accession>A0ABW8C5Q2</accession>
<keyword evidence="4" id="KW-0408">Iron</keyword>
<evidence type="ECO:0000313" key="7">
    <source>
        <dbReference type="EMBL" id="MFI9101753.1"/>
    </source>
</evidence>
<comment type="caution">
    <text evidence="7">The sequence shown here is derived from an EMBL/GenBank/DDBJ whole genome shotgun (WGS) entry which is preliminary data.</text>
</comment>
<evidence type="ECO:0000259" key="6">
    <source>
        <dbReference type="PROSITE" id="PS51918"/>
    </source>
</evidence>
<keyword evidence="5" id="KW-0411">Iron-sulfur</keyword>
<evidence type="ECO:0000256" key="5">
    <source>
        <dbReference type="ARBA" id="ARBA00023014"/>
    </source>
</evidence>
<dbReference type="Pfam" id="PF04055">
    <property type="entry name" value="Radical_SAM"/>
    <property type="match status" value="1"/>
</dbReference>
<gene>
    <name evidence="7" type="ORF">ACIGXA_14640</name>
</gene>
<evidence type="ECO:0000256" key="4">
    <source>
        <dbReference type="ARBA" id="ARBA00023004"/>
    </source>
</evidence>
<dbReference type="CDD" id="cd01335">
    <property type="entry name" value="Radical_SAM"/>
    <property type="match status" value="1"/>
</dbReference>
<evidence type="ECO:0000256" key="2">
    <source>
        <dbReference type="ARBA" id="ARBA00022691"/>
    </source>
</evidence>
<protein>
    <recommendedName>
        <fullName evidence="1">Heme chaperone HemW</fullName>
    </recommendedName>
</protein>
<feature type="domain" description="Radical SAM core" evidence="6">
    <location>
        <begin position="50"/>
        <end position="289"/>
    </location>
</feature>
<dbReference type="Proteomes" id="UP001614394">
    <property type="component" value="Unassembled WGS sequence"/>
</dbReference>
<evidence type="ECO:0000256" key="1">
    <source>
        <dbReference type="ARBA" id="ARBA00017228"/>
    </source>
</evidence>
<dbReference type="SUPFAM" id="SSF102114">
    <property type="entry name" value="Radical SAM enzymes"/>
    <property type="match status" value="1"/>
</dbReference>
<dbReference type="SFLD" id="SFLDS00029">
    <property type="entry name" value="Radical_SAM"/>
    <property type="match status" value="1"/>
</dbReference>
<dbReference type="SMART" id="SM00729">
    <property type="entry name" value="Elp3"/>
    <property type="match status" value="1"/>
</dbReference>
<dbReference type="InterPro" id="IPR034505">
    <property type="entry name" value="Coproporphyrinogen-III_oxidase"/>
</dbReference>
<dbReference type="SFLD" id="SFLDG01065">
    <property type="entry name" value="anaerobic_coproporphyrinogen-I"/>
    <property type="match status" value="1"/>
</dbReference>
<dbReference type="InterPro" id="IPR006638">
    <property type="entry name" value="Elp3/MiaA/NifB-like_rSAM"/>
</dbReference>
<dbReference type="InterPro" id="IPR013785">
    <property type="entry name" value="Aldolase_TIM"/>
</dbReference>
<dbReference type="RefSeq" id="WP_399648556.1">
    <property type="nucleotide sequence ID" value="NZ_JBITYG010000004.1"/>
</dbReference>
<keyword evidence="3" id="KW-0479">Metal-binding</keyword>
<evidence type="ECO:0000313" key="8">
    <source>
        <dbReference type="Proteomes" id="UP001614394"/>
    </source>
</evidence>
<dbReference type="InterPro" id="IPR058240">
    <property type="entry name" value="rSAM_sf"/>
</dbReference>
<evidence type="ECO:0000256" key="3">
    <source>
        <dbReference type="ARBA" id="ARBA00022723"/>
    </source>
</evidence>